<protein>
    <submittedName>
        <fullName evidence="3">MaoC family dehydratase</fullName>
    </submittedName>
</protein>
<evidence type="ECO:0000313" key="3">
    <source>
        <dbReference type="EMBL" id="NIZ46453.1"/>
    </source>
</evidence>
<feature type="domain" description="MaoC-like" evidence="2">
    <location>
        <begin position="10"/>
        <end position="102"/>
    </location>
</feature>
<dbReference type="Pfam" id="PF01575">
    <property type="entry name" value="MaoC_dehydratas"/>
    <property type="match status" value="1"/>
</dbReference>
<accession>A0A968GDZ8</accession>
<organism evidence="3 4">
    <name type="scientific">Entomospira nematocerorum</name>
    <dbReference type="NCBI Taxonomy" id="2719987"/>
    <lineage>
        <taxon>Bacteria</taxon>
        <taxon>Pseudomonadati</taxon>
        <taxon>Spirochaetota</taxon>
        <taxon>Spirochaetia</taxon>
        <taxon>Spirochaetales</taxon>
        <taxon>Spirochaetaceae</taxon>
        <taxon>Entomospira</taxon>
    </lineage>
</organism>
<keyword evidence="1" id="KW-0456">Lyase</keyword>
<name>A0A968GDZ8_9SPIO</name>
<gene>
    <name evidence="3" type="ORF">HCT46_00725</name>
</gene>
<dbReference type="AlphaFoldDB" id="A0A968GDZ8"/>
<evidence type="ECO:0000259" key="2">
    <source>
        <dbReference type="Pfam" id="PF01575"/>
    </source>
</evidence>
<dbReference type="GO" id="GO:0019171">
    <property type="term" value="F:(3R)-hydroxyacyl-[acyl-carrier-protein] dehydratase activity"/>
    <property type="evidence" value="ECO:0007669"/>
    <property type="project" value="TreeGrafter"/>
</dbReference>
<dbReference type="Proteomes" id="UP000752013">
    <property type="component" value="Unassembled WGS sequence"/>
</dbReference>
<dbReference type="SUPFAM" id="SSF54637">
    <property type="entry name" value="Thioesterase/thiol ester dehydrase-isomerase"/>
    <property type="match status" value="1"/>
</dbReference>
<reference evidence="3" key="1">
    <citation type="submission" date="2020-03" db="EMBL/GenBank/DDBJ databases">
        <title>Spirochaetal bacteria isolated from arthropods constitute a novel genus Entomospira genus novum within the order Spirochaetales.</title>
        <authorList>
            <person name="Grana-Miraglia L."/>
            <person name="Sikutova S."/>
            <person name="Fingerle V."/>
            <person name="Sing A."/>
            <person name="Castillo-Ramirez S."/>
            <person name="Margos G."/>
            <person name="Rudolf I."/>
        </authorList>
    </citation>
    <scope>NUCLEOTIDE SEQUENCE</scope>
    <source>
        <strain evidence="3">BR208</strain>
    </source>
</reference>
<evidence type="ECO:0000256" key="1">
    <source>
        <dbReference type="ARBA" id="ARBA00023239"/>
    </source>
</evidence>
<dbReference type="CDD" id="cd03449">
    <property type="entry name" value="R_hydratase"/>
    <property type="match status" value="1"/>
</dbReference>
<evidence type="ECO:0000313" key="4">
    <source>
        <dbReference type="Proteomes" id="UP000752013"/>
    </source>
</evidence>
<dbReference type="PANTHER" id="PTHR43437">
    <property type="entry name" value="HYDROXYACYL-THIOESTER DEHYDRATASE TYPE 2, MITOCHONDRIAL-RELATED"/>
    <property type="match status" value="1"/>
</dbReference>
<dbReference type="Gene3D" id="3.10.129.10">
    <property type="entry name" value="Hotdog Thioesterase"/>
    <property type="match status" value="1"/>
</dbReference>
<keyword evidence="4" id="KW-1185">Reference proteome</keyword>
<dbReference type="InterPro" id="IPR029069">
    <property type="entry name" value="HotDog_dom_sf"/>
</dbReference>
<dbReference type="GO" id="GO:0006633">
    <property type="term" value="P:fatty acid biosynthetic process"/>
    <property type="evidence" value="ECO:0007669"/>
    <property type="project" value="TreeGrafter"/>
</dbReference>
<comment type="caution">
    <text evidence="3">The sequence shown here is derived from an EMBL/GenBank/DDBJ whole genome shotgun (WGS) entry which is preliminary data.</text>
</comment>
<dbReference type="InterPro" id="IPR050965">
    <property type="entry name" value="UPF0336/Enoyl-CoA_hydratase"/>
</dbReference>
<proteinExistence type="predicted"/>
<dbReference type="EMBL" id="JAATLK010000001">
    <property type="protein sequence ID" value="NIZ46453.1"/>
    <property type="molecule type" value="Genomic_DNA"/>
</dbReference>
<dbReference type="FunFam" id="3.10.129.10:FF:000042">
    <property type="entry name" value="MaoC domain protein dehydratase"/>
    <property type="match status" value="1"/>
</dbReference>
<dbReference type="PANTHER" id="PTHR43437:SF3">
    <property type="entry name" value="HYDROXYACYL-THIOESTER DEHYDRATASE TYPE 2, MITOCHONDRIAL"/>
    <property type="match status" value="1"/>
</dbReference>
<dbReference type="InterPro" id="IPR002539">
    <property type="entry name" value="MaoC-like_dom"/>
</dbReference>
<dbReference type="RefSeq" id="WP_167702918.1">
    <property type="nucleotide sequence ID" value="NZ_CP118168.1"/>
</dbReference>
<sequence>MKFSELEVGMKASLSRTITEADIFAYAGVSMDFNPAHIDEESAKNGIFKKRIAHGMLSAGFISAILGTKLPGEGSIYMGQELKFTAPVYIGDTVTATCEIIELVPEKNRVILSTTCTKQDGTEVITGKATVLKKD</sequence>